<dbReference type="GO" id="GO:0019369">
    <property type="term" value="P:arachidonate metabolic process"/>
    <property type="evidence" value="ECO:0007669"/>
    <property type="project" value="TreeGrafter"/>
</dbReference>
<dbReference type="Gene3D" id="3.30.40.10">
    <property type="entry name" value="Zinc/RING finger domain, C3HC4 (zinc finger)"/>
    <property type="match status" value="1"/>
</dbReference>
<keyword evidence="3" id="KW-0862">Zinc</keyword>
<comment type="caution">
    <text evidence="10">The sequence shown here is derived from an EMBL/GenBank/DDBJ whole genome shotgun (WGS) entry which is preliminary data.</text>
</comment>
<feature type="active site" description="Proton acceptor" evidence="6">
    <location>
        <position position="407"/>
    </location>
</feature>
<dbReference type="GO" id="GO:0046486">
    <property type="term" value="P:glycerolipid metabolic process"/>
    <property type="evidence" value="ECO:0007669"/>
    <property type="project" value="UniProtKB-ARBA"/>
</dbReference>
<dbReference type="GO" id="GO:0047499">
    <property type="term" value="F:calcium-independent phospholipase A2 activity"/>
    <property type="evidence" value="ECO:0007669"/>
    <property type="project" value="TreeGrafter"/>
</dbReference>
<keyword evidence="4 6" id="KW-0443">Lipid metabolism</keyword>
<protein>
    <submittedName>
        <fullName evidence="10">Calcium-independent phospholipase A2-gamma</fullName>
    </submittedName>
</protein>
<feature type="short sequence motif" description="DGA/G" evidence="6">
    <location>
        <begin position="407"/>
        <end position="409"/>
    </location>
</feature>
<dbReference type="InterPro" id="IPR013083">
    <property type="entry name" value="Znf_RING/FYVE/PHD"/>
</dbReference>
<dbReference type="SUPFAM" id="SSF52151">
    <property type="entry name" value="FabD/lysophospholipase-like"/>
    <property type="match status" value="1"/>
</dbReference>
<evidence type="ECO:0000259" key="9">
    <source>
        <dbReference type="PROSITE" id="PS51635"/>
    </source>
</evidence>
<keyword evidence="2 5" id="KW-0863">Zinc-finger</keyword>
<dbReference type="InterPro" id="IPR001841">
    <property type="entry name" value="Znf_RING"/>
</dbReference>
<keyword evidence="6" id="KW-0442">Lipid degradation</keyword>
<dbReference type="Gene3D" id="3.40.1090.10">
    <property type="entry name" value="Cytosolic phospholipase A2 catalytic domain"/>
    <property type="match status" value="1"/>
</dbReference>
<comment type="caution">
    <text evidence="6">Lacks conserved residue(s) required for the propagation of feature annotation.</text>
</comment>
<dbReference type="PROSITE" id="PS50089">
    <property type="entry name" value="ZF_RING_2"/>
    <property type="match status" value="1"/>
</dbReference>
<reference evidence="10" key="2">
    <citation type="journal article" date="2014" name="PLoS Genet.">
        <title>Signature gene expression reveals novel clues to the molecular mechanisms of dimorphic transition in Penicillium marneffei.</title>
        <authorList>
            <person name="Yang E."/>
            <person name="Wang G."/>
            <person name="Cai J."/>
            <person name="Woo P.C."/>
            <person name="Lau S.K."/>
            <person name="Yuen K.-Y."/>
            <person name="Chow W.-N."/>
            <person name="Lin X."/>
        </authorList>
    </citation>
    <scope>NUCLEOTIDE SEQUENCE</scope>
    <source>
        <strain evidence="10">PM1</strain>
    </source>
</reference>
<evidence type="ECO:0000256" key="3">
    <source>
        <dbReference type="ARBA" id="ARBA00022833"/>
    </source>
</evidence>
<dbReference type="InterPro" id="IPR002641">
    <property type="entry name" value="PNPLA_dom"/>
</dbReference>
<evidence type="ECO:0000259" key="8">
    <source>
        <dbReference type="PROSITE" id="PS50089"/>
    </source>
</evidence>
<dbReference type="AlphaFoldDB" id="A0A093XBG7"/>
<name>A0A093XBG7_TALMA</name>
<feature type="domain" description="PNPLA" evidence="9">
    <location>
        <begin position="220"/>
        <end position="420"/>
    </location>
</feature>
<evidence type="ECO:0000256" key="2">
    <source>
        <dbReference type="ARBA" id="ARBA00022771"/>
    </source>
</evidence>
<reference key="1">
    <citation type="journal article" date="2014" name="PLoS Genet.">
        <title>Signature Gene Expression Reveals Novel Clues to the Molecular Mechanisms of Dimorphic Transition in Penicillium marneffei.</title>
        <authorList>
            <person name="Yang E."/>
            <person name="Wang G."/>
            <person name="Cai J."/>
            <person name="Woo P.C."/>
            <person name="Lau S.K."/>
            <person name="Yuen K.-Y."/>
            <person name="Chow W.-N."/>
            <person name="Lin X."/>
        </authorList>
    </citation>
    <scope>NUCLEOTIDE SEQUENCE [LARGE SCALE GENOMIC DNA]</scope>
    <source>
        <strain>PM1</strain>
    </source>
</reference>
<dbReference type="EMBL" id="JPOX01000043">
    <property type="protein sequence ID" value="KFX42538.1"/>
    <property type="molecule type" value="Genomic_DNA"/>
</dbReference>
<evidence type="ECO:0000256" key="7">
    <source>
        <dbReference type="SAM" id="MobiDB-lite"/>
    </source>
</evidence>
<feature type="region of interest" description="Disordered" evidence="7">
    <location>
        <begin position="651"/>
        <end position="678"/>
    </location>
</feature>
<evidence type="ECO:0000256" key="1">
    <source>
        <dbReference type="ARBA" id="ARBA00022723"/>
    </source>
</evidence>
<dbReference type="GO" id="GO:0008270">
    <property type="term" value="F:zinc ion binding"/>
    <property type="evidence" value="ECO:0007669"/>
    <property type="project" value="UniProtKB-KW"/>
</dbReference>
<evidence type="ECO:0000256" key="4">
    <source>
        <dbReference type="ARBA" id="ARBA00023098"/>
    </source>
</evidence>
<dbReference type="GO" id="GO:0016042">
    <property type="term" value="P:lipid catabolic process"/>
    <property type="evidence" value="ECO:0007669"/>
    <property type="project" value="UniProtKB-UniRule"/>
</dbReference>
<dbReference type="PANTHER" id="PTHR24185">
    <property type="entry name" value="CALCIUM-INDEPENDENT PHOSPHOLIPASE A2-GAMMA"/>
    <property type="match status" value="1"/>
</dbReference>
<dbReference type="SUPFAM" id="SSF57850">
    <property type="entry name" value="RING/U-box"/>
    <property type="match status" value="1"/>
</dbReference>
<proteinExistence type="predicted"/>
<feature type="active site" description="Nucleophile" evidence="6">
    <location>
        <position position="260"/>
    </location>
</feature>
<accession>A0A093XBG7</accession>
<dbReference type="CDD" id="cd07199">
    <property type="entry name" value="Pat17_PNPLA8_PNPLA9_like"/>
    <property type="match status" value="1"/>
</dbReference>
<organism evidence="10">
    <name type="scientific">Talaromyces marneffei PM1</name>
    <dbReference type="NCBI Taxonomy" id="1077442"/>
    <lineage>
        <taxon>Eukaryota</taxon>
        <taxon>Fungi</taxon>
        <taxon>Dikarya</taxon>
        <taxon>Ascomycota</taxon>
        <taxon>Pezizomycotina</taxon>
        <taxon>Eurotiomycetes</taxon>
        <taxon>Eurotiomycetidae</taxon>
        <taxon>Eurotiales</taxon>
        <taxon>Trichocomaceae</taxon>
        <taxon>Talaromyces</taxon>
        <taxon>Talaromyces sect. Talaromyces</taxon>
    </lineage>
</organism>
<dbReference type="HOGENOM" id="CLU_003059_0_1_1"/>
<dbReference type="PROSITE" id="PS00518">
    <property type="entry name" value="ZF_RING_1"/>
    <property type="match status" value="1"/>
</dbReference>
<dbReference type="PANTHER" id="PTHR24185:SF8">
    <property type="entry name" value="PNPLA DOMAIN-CONTAINING PROTEIN"/>
    <property type="match status" value="1"/>
</dbReference>
<dbReference type="GO" id="GO:0016020">
    <property type="term" value="C:membrane"/>
    <property type="evidence" value="ECO:0007669"/>
    <property type="project" value="TreeGrafter"/>
</dbReference>
<feature type="short sequence motif" description="GXGXXG" evidence="6">
    <location>
        <begin position="224"/>
        <end position="229"/>
    </location>
</feature>
<evidence type="ECO:0000256" key="5">
    <source>
        <dbReference type="PROSITE-ProRule" id="PRU00175"/>
    </source>
</evidence>
<dbReference type="PROSITE" id="PS51635">
    <property type="entry name" value="PNPLA"/>
    <property type="match status" value="1"/>
</dbReference>
<dbReference type="InterPro" id="IPR017907">
    <property type="entry name" value="Znf_RING_CS"/>
</dbReference>
<evidence type="ECO:0000313" key="10">
    <source>
        <dbReference type="EMBL" id="KFX42538.1"/>
    </source>
</evidence>
<sequence length="678" mass="75907">MSDTIHHIAENVYSQLLGTFSDVAAGTANFYPSLLLVVEKERPETYIETDIKAELLGSLARKTALSLFDYFSDVDVCCQIETTQGPSSGRYETSNPQLCSKMPIPEICILIENQFVLRSQENTDTSTKTSAAAHRRVLKEFQPYLQDIHTLCSMICLQRPPEHKLPCGHAVCDTCIQIHHESSGHDPWSFELEECPLCKSTFTPRVTVKMHNPARGFRVLCLDGGGCRGIIPLKFLQALEDRIDLPLPVQQNFDIFVAPSSEIFGNLAKEAFEPRQLPLLSLPLLAVLTVLMQTVVSLLTGCKYPTKGIEIAVKKVFTEDLTMSDCSHATEIGAKIAVLVTEVVGCKPFLFTNYHGKQRRKSDCGYRVVEISGNESDPRVWEIARCTSAAPWYFKPQSIASLGAFQDGGLWMNDPTALVDSEIKVIASEEEEPLVVSLGTGSVNVDRPASPSVSRRAWKNGLIYRFFEALMSSIGSKRYWRSDNNYYRFNVKFDHEEPKLDDTQQIPAMASRADEQFRSSGQLDELAFRLIAAHFHFELEDLPRRVGDRFAGVGHILCDLKKGHPAYDALVNHLTRSGAKFYLNGSPIAGNMADRAFKDSTGNVRQRVEFMIAHETLSIQLKVRQSDPQQISGSPFCIAKRIRDQNLDSFFGQANHRKRKHSAQDGSGKSNKRQKIHQ</sequence>
<keyword evidence="6" id="KW-0378">Hydrolase</keyword>
<gene>
    <name evidence="10" type="ORF">GQ26_0430260</name>
</gene>
<dbReference type="InterPro" id="IPR016035">
    <property type="entry name" value="Acyl_Trfase/lysoPLipase"/>
</dbReference>
<evidence type="ECO:0000256" key="6">
    <source>
        <dbReference type="PROSITE-ProRule" id="PRU01161"/>
    </source>
</evidence>
<keyword evidence="1" id="KW-0479">Metal-binding</keyword>
<feature type="domain" description="RING-type" evidence="8">
    <location>
        <begin position="155"/>
        <end position="199"/>
    </location>
</feature>